<dbReference type="EMBL" id="JAZAVJ010000243">
    <property type="protein sequence ID" value="KAK7403496.1"/>
    <property type="molecule type" value="Genomic_DNA"/>
</dbReference>
<keyword evidence="4" id="KW-0732">Signal</keyword>
<keyword evidence="1" id="KW-0677">Repeat</keyword>
<organism evidence="5 6">
    <name type="scientific">Neonectria punicea</name>
    <dbReference type="NCBI Taxonomy" id="979145"/>
    <lineage>
        <taxon>Eukaryota</taxon>
        <taxon>Fungi</taxon>
        <taxon>Dikarya</taxon>
        <taxon>Ascomycota</taxon>
        <taxon>Pezizomycotina</taxon>
        <taxon>Sordariomycetes</taxon>
        <taxon>Hypocreomycetidae</taxon>
        <taxon>Hypocreales</taxon>
        <taxon>Nectriaceae</taxon>
        <taxon>Neonectria</taxon>
    </lineage>
</organism>
<feature type="chain" id="PRO_5046498205" evidence="4">
    <location>
        <begin position="18"/>
        <end position="571"/>
    </location>
</feature>
<evidence type="ECO:0000256" key="3">
    <source>
        <dbReference type="PROSITE-ProRule" id="PRU00023"/>
    </source>
</evidence>
<evidence type="ECO:0000313" key="5">
    <source>
        <dbReference type="EMBL" id="KAK7403496.1"/>
    </source>
</evidence>
<feature type="signal peptide" evidence="4">
    <location>
        <begin position="1"/>
        <end position="17"/>
    </location>
</feature>
<keyword evidence="6" id="KW-1185">Reference proteome</keyword>
<evidence type="ECO:0000313" key="6">
    <source>
        <dbReference type="Proteomes" id="UP001498476"/>
    </source>
</evidence>
<protein>
    <submittedName>
        <fullName evidence="5">Uncharacterized protein</fullName>
    </submittedName>
</protein>
<evidence type="ECO:0000256" key="2">
    <source>
        <dbReference type="ARBA" id="ARBA00023043"/>
    </source>
</evidence>
<name>A0ABR1GNJ7_9HYPO</name>
<sequence length="571" mass="62816">MRLLSLILAVYVPTAAASQASLSKDCCGWEEPLIVYPRMFPQPEDVHPTPERLNPDDYALGRDDPAYAWAFLSSLPELDADERLELSLKVLSKLPKRAGSLLSFAVEDGHPSVVSSLLAAGADPTDTNEDGTPRSIPLAAACRRGDVHSLRSLVEAGVDPDLYMAGLSEQDLRHVSGSRATPLMIAIQYEQAEVVAYLLGTGRVKAMCQPCEPMEHPAHGVLATARQSEAEQSFYELGLILRMVVSSRNTEAVRYLLRNIGIPTEDSDGIWKGDLLTPAQRRGMLHALKSACSVAQTSSIQLLLEYFLWPGESAFPELENIRHDLVGGRMEAVRRDETEAFELLMRLEAQRGIEGRSQEESDFLQAHLLRCLQFAARFGSVGIVKYLVETEGLDVNDAVTGTDERSGLPLREAEAVLDHAAQHGTANVVRFLLEHTPADIHGSRSPAGYWRTPLSRAMVNRVNSPAAEIVRLLLEHGGPVDLISPDGMPEFKNSDVVVDVVAGNSLGEPSSVCLCWGYKSSIRPVPNLRLRNVVRLELEERDATWWNNLQYIQDSQLVSEVDGTPPIHEEL</sequence>
<gene>
    <name evidence="5" type="ORF">QQX98_010726</name>
</gene>
<feature type="repeat" description="ANK" evidence="3">
    <location>
        <begin position="97"/>
        <end position="129"/>
    </location>
</feature>
<accession>A0ABR1GNJ7</accession>
<dbReference type="InterPro" id="IPR036770">
    <property type="entry name" value="Ankyrin_rpt-contain_sf"/>
</dbReference>
<dbReference type="Proteomes" id="UP001498476">
    <property type="component" value="Unassembled WGS sequence"/>
</dbReference>
<dbReference type="SMART" id="SM00248">
    <property type="entry name" value="ANK"/>
    <property type="match status" value="6"/>
</dbReference>
<proteinExistence type="predicted"/>
<comment type="caution">
    <text evidence="5">The sequence shown here is derived from an EMBL/GenBank/DDBJ whole genome shotgun (WGS) entry which is preliminary data.</text>
</comment>
<dbReference type="InterPro" id="IPR002110">
    <property type="entry name" value="Ankyrin_rpt"/>
</dbReference>
<dbReference type="SUPFAM" id="SSF48403">
    <property type="entry name" value="Ankyrin repeat"/>
    <property type="match status" value="1"/>
</dbReference>
<dbReference type="Gene3D" id="1.25.40.20">
    <property type="entry name" value="Ankyrin repeat-containing domain"/>
    <property type="match status" value="2"/>
</dbReference>
<dbReference type="PANTHER" id="PTHR24173">
    <property type="entry name" value="ANKYRIN REPEAT CONTAINING"/>
    <property type="match status" value="1"/>
</dbReference>
<dbReference type="Pfam" id="PF12796">
    <property type="entry name" value="Ank_2"/>
    <property type="match status" value="2"/>
</dbReference>
<reference evidence="5 6" key="1">
    <citation type="journal article" date="2025" name="Microbiol. Resour. Announc.">
        <title>Draft genome sequences for Neonectria magnoliae and Neonectria punicea, canker pathogens of Liriodendron tulipifera and Acer saccharum in West Virginia.</title>
        <authorList>
            <person name="Petronek H.M."/>
            <person name="Kasson M.T."/>
            <person name="Metheny A.M."/>
            <person name="Stauder C.M."/>
            <person name="Lovett B."/>
            <person name="Lynch S.C."/>
            <person name="Garnas J.R."/>
            <person name="Kasson L.R."/>
            <person name="Stajich J.E."/>
        </authorList>
    </citation>
    <scope>NUCLEOTIDE SEQUENCE [LARGE SCALE GENOMIC DNA]</scope>
    <source>
        <strain evidence="5 6">NRRL 64653</strain>
    </source>
</reference>
<evidence type="ECO:0000256" key="4">
    <source>
        <dbReference type="SAM" id="SignalP"/>
    </source>
</evidence>
<evidence type="ECO:0000256" key="1">
    <source>
        <dbReference type="ARBA" id="ARBA00022737"/>
    </source>
</evidence>
<keyword evidence="2 3" id="KW-0040">ANK repeat</keyword>
<dbReference type="PROSITE" id="PS50088">
    <property type="entry name" value="ANK_REPEAT"/>
    <property type="match status" value="1"/>
</dbReference>
<dbReference type="PANTHER" id="PTHR24173:SF74">
    <property type="entry name" value="ANKYRIN REPEAT DOMAIN-CONTAINING PROTEIN 16"/>
    <property type="match status" value="1"/>
</dbReference>